<dbReference type="GO" id="GO:0005667">
    <property type="term" value="C:transcription regulator complex"/>
    <property type="evidence" value="ECO:0007669"/>
    <property type="project" value="TreeGrafter"/>
</dbReference>
<feature type="chain" id="PRO_5030523888" description="MADF domain-containing protein" evidence="1">
    <location>
        <begin position="27"/>
        <end position="172"/>
    </location>
</feature>
<evidence type="ECO:0000256" key="1">
    <source>
        <dbReference type="SAM" id="SignalP"/>
    </source>
</evidence>
<reference evidence="3" key="1">
    <citation type="submission" date="2020-11" db="EMBL/GenBank/DDBJ databases">
        <authorList>
            <person name="Tran Van P."/>
        </authorList>
    </citation>
    <scope>NUCLEOTIDE SEQUENCE</scope>
</reference>
<protein>
    <recommendedName>
        <fullName evidence="2">MADF domain-containing protein</fullName>
    </recommendedName>
</protein>
<dbReference type="PANTHER" id="PTHR12243">
    <property type="entry name" value="MADF DOMAIN TRANSCRIPTION FACTOR"/>
    <property type="match status" value="1"/>
</dbReference>
<sequence length="172" mass="19966">MKHMGIQTLANPFLFLILQSLRFGNSFVGSLEVIEVSTCFRCTLHWGTIFTRLSISKPSLALRYVSFGVEVGRFTLVQSVGDREFLYNPKLKEHHNINVVKNLWREVGEEMNMTVNDCKQKWTNLRNSYANHLRNQKKPSDFGSEQKPKWYLADGMAFLKDYMQHCKIKGNS</sequence>
<dbReference type="InterPro" id="IPR006578">
    <property type="entry name" value="MADF-dom"/>
</dbReference>
<organism evidence="3">
    <name type="scientific">Timema poppense</name>
    <name type="common">Walking stick</name>
    <dbReference type="NCBI Taxonomy" id="170557"/>
    <lineage>
        <taxon>Eukaryota</taxon>
        <taxon>Metazoa</taxon>
        <taxon>Ecdysozoa</taxon>
        <taxon>Arthropoda</taxon>
        <taxon>Hexapoda</taxon>
        <taxon>Insecta</taxon>
        <taxon>Pterygota</taxon>
        <taxon>Neoptera</taxon>
        <taxon>Polyneoptera</taxon>
        <taxon>Phasmatodea</taxon>
        <taxon>Timematodea</taxon>
        <taxon>Timematoidea</taxon>
        <taxon>Timematidae</taxon>
        <taxon>Timema</taxon>
    </lineage>
</organism>
<feature type="domain" description="MADF" evidence="2">
    <location>
        <begin position="75"/>
        <end position="164"/>
    </location>
</feature>
<evidence type="ECO:0000313" key="3">
    <source>
        <dbReference type="EMBL" id="CAD7414522.1"/>
    </source>
</evidence>
<evidence type="ECO:0000259" key="2">
    <source>
        <dbReference type="PROSITE" id="PS51029"/>
    </source>
</evidence>
<dbReference type="PROSITE" id="PS51029">
    <property type="entry name" value="MADF"/>
    <property type="match status" value="1"/>
</dbReference>
<name>A0A7R9DJN1_TIMPO</name>
<dbReference type="InterPro" id="IPR039353">
    <property type="entry name" value="TF_Adf1"/>
</dbReference>
<gene>
    <name evidence="3" type="ORF">TPSB3V08_LOCUS9725</name>
</gene>
<dbReference type="Pfam" id="PF10545">
    <property type="entry name" value="MADF_DNA_bdg"/>
    <property type="match status" value="1"/>
</dbReference>
<dbReference type="GO" id="GO:0006357">
    <property type="term" value="P:regulation of transcription by RNA polymerase II"/>
    <property type="evidence" value="ECO:0007669"/>
    <property type="project" value="TreeGrafter"/>
</dbReference>
<dbReference type="PANTHER" id="PTHR12243:SF60">
    <property type="entry name" value="SI:CH211-15D5.12-RELATED"/>
    <property type="match status" value="1"/>
</dbReference>
<proteinExistence type="predicted"/>
<dbReference type="EMBL" id="OD007996">
    <property type="protein sequence ID" value="CAD7414522.1"/>
    <property type="molecule type" value="Genomic_DNA"/>
</dbReference>
<accession>A0A7R9DJN1</accession>
<dbReference type="GO" id="GO:0005634">
    <property type="term" value="C:nucleus"/>
    <property type="evidence" value="ECO:0007669"/>
    <property type="project" value="TreeGrafter"/>
</dbReference>
<dbReference type="SMART" id="SM00595">
    <property type="entry name" value="MADF"/>
    <property type="match status" value="1"/>
</dbReference>
<dbReference type="AlphaFoldDB" id="A0A7R9DJN1"/>
<keyword evidence="1" id="KW-0732">Signal</keyword>
<feature type="signal peptide" evidence="1">
    <location>
        <begin position="1"/>
        <end position="26"/>
    </location>
</feature>